<evidence type="ECO:0000313" key="8">
    <source>
        <dbReference type="Proteomes" id="UP000594771"/>
    </source>
</evidence>
<feature type="region of interest" description="Disordered" evidence="3">
    <location>
        <begin position="904"/>
        <end position="926"/>
    </location>
</feature>
<feature type="region of interest" description="Disordered" evidence="3">
    <location>
        <begin position="717"/>
        <end position="742"/>
    </location>
</feature>
<evidence type="ECO:0000259" key="5">
    <source>
        <dbReference type="Pfam" id="PF06458"/>
    </source>
</evidence>
<feature type="domain" description="MucBP" evidence="5">
    <location>
        <begin position="1180"/>
        <end position="1253"/>
    </location>
</feature>
<feature type="compositionally biased region" description="Basic and acidic residues" evidence="3">
    <location>
        <begin position="81"/>
        <end position="101"/>
    </location>
</feature>
<feature type="region of interest" description="Disordered" evidence="3">
    <location>
        <begin position="1465"/>
        <end position="1495"/>
    </location>
</feature>
<feature type="domain" description="MucBP" evidence="5">
    <location>
        <begin position="1271"/>
        <end position="1344"/>
    </location>
</feature>
<feature type="domain" description="MucBP" evidence="5">
    <location>
        <begin position="302"/>
        <end position="365"/>
    </location>
</feature>
<feature type="domain" description="MucBP" evidence="5">
    <location>
        <begin position="1367"/>
        <end position="1440"/>
    </location>
</feature>
<name>A0A0X8FCX9_9LACT</name>
<feature type="compositionally biased region" description="Basic and acidic residues" evidence="3">
    <location>
        <begin position="543"/>
        <end position="555"/>
    </location>
</feature>
<keyword evidence="9" id="KW-1185">Reference proteome</keyword>
<evidence type="ECO:0000256" key="1">
    <source>
        <dbReference type="ARBA" id="ARBA00022729"/>
    </source>
</evidence>
<gene>
    <name evidence="7" type="ORF">I6G68_00710</name>
    <name evidence="6" type="ORF">ODY43_05565</name>
</gene>
<feature type="compositionally biased region" description="Basic and acidic residues" evidence="3">
    <location>
        <begin position="1198"/>
        <end position="1207"/>
    </location>
</feature>
<reference evidence="6" key="2">
    <citation type="submission" date="2022-09" db="EMBL/GenBank/DDBJ databases">
        <title>Aerococcus urinae taxonomy study.</title>
        <authorList>
            <person name="Christensen J."/>
            <person name="Senneby E."/>
        </authorList>
    </citation>
    <scope>NUCLEOTIDE SEQUENCE</scope>
    <source>
        <strain evidence="6">NLD-066-U95</strain>
    </source>
</reference>
<feature type="compositionally biased region" description="Basic and acidic residues" evidence="3">
    <location>
        <begin position="1102"/>
        <end position="1111"/>
    </location>
</feature>
<dbReference type="OrthoDB" id="2203384at2"/>
<proteinExistence type="predicted"/>
<dbReference type="GeneID" id="35766853"/>
<feature type="domain" description="YSIRK Gram-positive signal peptide" evidence="4">
    <location>
        <begin position="5"/>
        <end position="29"/>
    </location>
</feature>
<dbReference type="EMBL" id="JAOTML010000005">
    <property type="protein sequence ID" value="MCY3053456.1"/>
    <property type="molecule type" value="Genomic_DNA"/>
</dbReference>
<dbReference type="KEGG" id="aun:AWM73_00315"/>
<dbReference type="Proteomes" id="UP000594771">
    <property type="component" value="Chromosome"/>
</dbReference>
<evidence type="ECO:0000313" key="9">
    <source>
        <dbReference type="Proteomes" id="UP001069145"/>
    </source>
</evidence>
<feature type="compositionally biased region" description="Basic and acidic residues" evidence="3">
    <location>
        <begin position="815"/>
        <end position="835"/>
    </location>
</feature>
<dbReference type="Proteomes" id="UP001069145">
    <property type="component" value="Unassembled WGS sequence"/>
</dbReference>
<feature type="region of interest" description="Disordered" evidence="3">
    <location>
        <begin position="540"/>
        <end position="560"/>
    </location>
</feature>
<feature type="domain" description="MucBP" evidence="5">
    <location>
        <begin position="1463"/>
        <end position="1536"/>
    </location>
</feature>
<feature type="domain" description="MucBP" evidence="5">
    <location>
        <begin position="533"/>
        <end position="606"/>
    </location>
</feature>
<evidence type="ECO:0000313" key="6">
    <source>
        <dbReference type="EMBL" id="MCY3053456.1"/>
    </source>
</evidence>
<keyword evidence="1" id="KW-0732">Signal</keyword>
<accession>A0A0X8FCX9</accession>
<keyword evidence="2" id="KW-0677">Repeat</keyword>
<feature type="compositionally biased region" description="Basic and acidic residues" evidence="3">
    <location>
        <begin position="997"/>
        <end position="1010"/>
    </location>
</feature>
<evidence type="ECO:0000256" key="3">
    <source>
        <dbReference type="SAM" id="MobiDB-lite"/>
    </source>
</evidence>
<dbReference type="RefSeq" id="WP_060777543.1">
    <property type="nucleotide sequence ID" value="NZ_CAJHPD010000001.1"/>
</dbReference>
<feature type="domain" description="MucBP" evidence="5">
    <location>
        <begin position="897"/>
        <end position="970"/>
    </location>
</feature>
<feature type="region of interest" description="Disordered" evidence="3">
    <location>
        <begin position="813"/>
        <end position="835"/>
    </location>
</feature>
<feature type="domain" description="MucBP" evidence="5">
    <location>
        <begin position="1084"/>
        <end position="1157"/>
    </location>
</feature>
<feature type="domain" description="MucBP" evidence="5">
    <location>
        <begin position="624"/>
        <end position="697"/>
    </location>
</feature>
<sequence>MENFEKKQRFSIRKLSVGVGSVLIATLLFAQSGTVYADEISNTENKSAHIGEGEAPASALDSGKNENISDKVSYYSADAVSENKDTNKKSQNEAEKTHKVETAAPTNAEDPMPTATDSNLKVTHFVRDPEVEGKELKYAEDPIKYNKVRPAKLPETVSFVNSDDADKRVTNVFALSDQSGEKDAYYIAVNTNLKTNEYEGSVYDKNKKLINTYKLDKNGEIPLPLFGQDANFSKANLPKVKFKVDENGEYLVFDRAEDWKNTNKYSAKSLYAVAVKTVIPDKYEYHNGAHDEYNQSLPHKTKVMVNYLEVGTKKQLAPSQEFPAFVGDNYITNSSKDRFYKEFNKDDYRLVKASNYPEGKINGTYWAGKGFSIVNTIVNNAASVSRTFVVRRTVVNDNGDIVIEMWDKATGVKLPIRNYKTVDRKVVELVNKEKVKEEDYQVYVSEPIASSVAGVKSDAKYIGVNFLWKDDKGILSFSNDGKTRYKFNDMSKGQRLSYWTSGWQPAGKEITYWYEPINKPKGSFQEHHVYRTVDKNGNVISVDSKEDGKTTEGKSSETYTTSKKDKAGYKLVKVEAKNGGQFDKNGAETKANYVDNTKQEVTYIYEKVKEEKGSFQEHHIYRTVDKNGNVISEDSKEDGKITEGKSDELYTTSKKDKTGYKLVKIEGKNGGQYDKNGAETKGNYVDNTKQEVTYIYEKVKEEKGSFQEHHIYRTVDKNGNVISEDSKEDGKTTEGKSDETYTTSKKEKAGYKLVKIEGKNGGQFDKNGAETKANYVDNTKQEVTYIYEKVKEEKGSFQEHHIYRTVDKNGNVISEDSKEDGKITEGKSSDHYTTSKKDKAGYRLVKIEGKNGGKFDKNGVETKGNYVDNTKQEVTYVYEKVKEEKGSFQEHHIYRTVDKNGNVLSTDEVTDGETSEGKSSEQYTTSKKDKAGYKLVKIEGKNGVQFDKNGAETKGNYVDNTKQEVTYVYEKVKEEKGSFQEHHIYRTVDKNGNVVSEDSKEDGKTTEGKSSEQYTTSKKDKAGYKLVKIEGKNGSQFDKNGIETKANYVDNTKQEVTYIYERVQEEVPVEKKGSFQEHHIYRTVDKNGNVLSTDEVSDGDTTEGKSDETYTTSKKDKAGYKLVKIEGKNGGQFDKNGAKIKANYVDNTKQEVTYIYEKVQEETPVEKKGSFQEHHIYRTVDKNGNVISTDEVSDGDTTEGKSDETYTTSKKDKAGYKLVKIEGKNGGQFDKNGAETKANYVDNTKQEVTYIYEKVKEEKGSFQEHHIYRTVDKNDNVISVDSKEDGKTIEGKSDETYTTSKKDKPGYKLVKIEGKNGGKFDKNGAEIKANYVDSTKQEVTYIYEKVQEESSVEKKGSFQEHHIYRTVDKNGNVISVDSKEDGKIREGKSDETYTTSKKDKAGYKLVKIEGKNGGQFDKNGAKTKANYVDNTKQEVTYIYEKVQEESPVEKKGSFQEHHIYRTVDKNGNVISEDSKEDGKITEGKSDETYTTSKKDKPGYKLVKIEGKNGSQFDKNGAETKGNYVDNTKQEVTYIYERVQEDLSQEYPITQTSHKNGKVNLVAKTVKIPDQETPVVESKEKDAVLLETPKENSKKDKVESPNVGETVEKHSETYPTAEKVVSSLPKTGAIAPSLLSEVFGFALTFAGFRVSKKRKF</sequence>
<protein>
    <submittedName>
        <fullName evidence="7">MucBP domain-containing protein</fullName>
    </submittedName>
</protein>
<organism evidence="7 8">
    <name type="scientific">Aerococcus urinae</name>
    <dbReference type="NCBI Taxonomy" id="1376"/>
    <lineage>
        <taxon>Bacteria</taxon>
        <taxon>Bacillati</taxon>
        <taxon>Bacillota</taxon>
        <taxon>Bacilli</taxon>
        <taxon>Lactobacillales</taxon>
        <taxon>Aerococcaceae</taxon>
        <taxon>Aerococcus</taxon>
    </lineage>
</organism>
<dbReference type="Pfam" id="PF04650">
    <property type="entry name" value="YSIRK_signal"/>
    <property type="match status" value="1"/>
</dbReference>
<dbReference type="EMBL" id="CP065662">
    <property type="protein sequence ID" value="QPS01633.1"/>
    <property type="molecule type" value="Genomic_DNA"/>
</dbReference>
<feature type="compositionally biased region" description="Basic and acidic residues" evidence="3">
    <location>
        <begin position="1472"/>
        <end position="1495"/>
    </location>
</feature>
<dbReference type="InterPro" id="IPR005877">
    <property type="entry name" value="YSIRK_signal_dom"/>
</dbReference>
<feature type="region of interest" description="Disordered" evidence="3">
    <location>
        <begin position="990"/>
        <end position="1017"/>
    </location>
</feature>
<evidence type="ECO:0000256" key="2">
    <source>
        <dbReference type="ARBA" id="ARBA00022737"/>
    </source>
</evidence>
<feature type="domain" description="MucBP" evidence="5">
    <location>
        <begin position="806"/>
        <end position="879"/>
    </location>
</feature>
<evidence type="ECO:0000313" key="7">
    <source>
        <dbReference type="EMBL" id="QPS01633.1"/>
    </source>
</evidence>
<feature type="domain" description="MucBP" evidence="5">
    <location>
        <begin position="988"/>
        <end position="1061"/>
    </location>
</feature>
<dbReference type="Pfam" id="PF06458">
    <property type="entry name" value="MucBP"/>
    <property type="match status" value="12"/>
</dbReference>
<feature type="compositionally biased region" description="Basic and acidic residues" evidence="3">
    <location>
        <begin position="1576"/>
        <end position="1598"/>
    </location>
</feature>
<feature type="region of interest" description="Disordered" evidence="3">
    <location>
        <begin position="1091"/>
        <end position="1111"/>
    </location>
</feature>
<evidence type="ECO:0000259" key="4">
    <source>
        <dbReference type="Pfam" id="PF04650"/>
    </source>
</evidence>
<dbReference type="NCBIfam" id="TIGR01168">
    <property type="entry name" value="YSIRK_signal"/>
    <property type="match status" value="1"/>
</dbReference>
<feature type="region of interest" description="Disordered" evidence="3">
    <location>
        <begin position="1187"/>
        <end position="1207"/>
    </location>
</feature>
<reference evidence="7 8" key="1">
    <citation type="submission" date="2020-12" db="EMBL/GenBank/DDBJ databases">
        <title>FDA dAtabase for Regulatory Grade micrObial Sequences (FDA-ARGOS): Supporting development and validation of Infectious Disease Dx tests.</title>
        <authorList>
            <person name="Sproer C."/>
            <person name="Gronow S."/>
            <person name="Severitt S."/>
            <person name="Schroder I."/>
            <person name="Tallon L."/>
            <person name="Sadzewicz L."/>
            <person name="Zhao X."/>
            <person name="Boylan J."/>
            <person name="Ott S."/>
            <person name="Bowen H."/>
            <person name="Vavikolanu K."/>
            <person name="Mehta A."/>
            <person name="Aluvathingal J."/>
            <person name="Nadendla S."/>
            <person name="Lowell S."/>
            <person name="Myers T."/>
            <person name="Yan Y."/>
            <person name="Sichtig H."/>
        </authorList>
    </citation>
    <scope>NUCLEOTIDE SEQUENCE [LARGE SCALE GENOMIC DNA]</scope>
    <source>
        <strain evidence="7 8">FDAARGOS_911</strain>
    </source>
</reference>
<feature type="region of interest" description="Disordered" evidence="3">
    <location>
        <begin position="79"/>
        <end position="116"/>
    </location>
</feature>
<feature type="compositionally biased region" description="Basic and acidic residues" evidence="3">
    <location>
        <begin position="724"/>
        <end position="742"/>
    </location>
</feature>
<feature type="region of interest" description="Disordered" evidence="3">
    <location>
        <begin position="1572"/>
        <end position="1610"/>
    </location>
</feature>
<dbReference type="Gene3D" id="3.10.20.320">
    <property type="entry name" value="Putative peptidoglycan bound protein (lpxtg motif)"/>
    <property type="match status" value="11"/>
</dbReference>
<dbReference type="InterPro" id="IPR009459">
    <property type="entry name" value="MucBP_dom"/>
</dbReference>
<feature type="domain" description="MucBP" evidence="5">
    <location>
        <begin position="715"/>
        <end position="788"/>
    </location>
</feature>